<comment type="subunit">
    <text evidence="4">Monomer.</text>
</comment>
<comment type="catalytic activity">
    <reaction evidence="8">
        <text>alpha-D-glucose = beta-D-glucose</text>
        <dbReference type="Rhea" id="RHEA:10264"/>
        <dbReference type="ChEBI" id="CHEBI:15903"/>
        <dbReference type="ChEBI" id="CHEBI:17925"/>
        <dbReference type="EC" id="5.1.3.3"/>
    </reaction>
</comment>
<dbReference type="OrthoDB" id="9779408at2"/>
<reference evidence="12 13" key="1">
    <citation type="submission" date="2018-07" db="EMBL/GenBank/DDBJ databases">
        <title>A draft genome of a endophytic bacteria, a new species of Pedobacter.</title>
        <authorList>
            <person name="Zhang Z.D."/>
            <person name="Chen Z.J."/>
        </authorList>
    </citation>
    <scope>NUCLEOTIDE SEQUENCE [LARGE SCALE GENOMIC DNA]</scope>
    <source>
        <strain evidence="12 13">RS10</strain>
    </source>
</reference>
<dbReference type="InterPro" id="IPR011013">
    <property type="entry name" value="Gal_mutarotase_sf_dom"/>
</dbReference>
<dbReference type="SUPFAM" id="SSF74650">
    <property type="entry name" value="Galactose mutarotase-like"/>
    <property type="match status" value="1"/>
</dbReference>
<dbReference type="InterPro" id="IPR047215">
    <property type="entry name" value="Galactose_mutarotase-like"/>
</dbReference>
<dbReference type="NCBIfam" id="NF008277">
    <property type="entry name" value="PRK11055.1"/>
    <property type="match status" value="1"/>
</dbReference>
<evidence type="ECO:0000256" key="2">
    <source>
        <dbReference type="ARBA" id="ARBA00005028"/>
    </source>
</evidence>
<feature type="binding site" evidence="10">
    <location>
        <position position="249"/>
    </location>
    <ligand>
        <name>beta-D-galactose</name>
        <dbReference type="ChEBI" id="CHEBI:27667"/>
    </ligand>
</feature>
<comment type="caution">
    <text evidence="12">The sequence shown here is derived from an EMBL/GenBank/DDBJ whole genome shotgun (WGS) entry which is preliminary data.</text>
</comment>
<dbReference type="Pfam" id="PF01263">
    <property type="entry name" value="Aldose_epim"/>
    <property type="match status" value="1"/>
</dbReference>
<dbReference type="Proteomes" id="UP000252081">
    <property type="component" value="Unassembled WGS sequence"/>
</dbReference>
<comment type="similarity">
    <text evidence="3 8">Belongs to the aldose epimerase family.</text>
</comment>
<evidence type="ECO:0000256" key="10">
    <source>
        <dbReference type="PIRSR" id="PIRSR005096-2"/>
    </source>
</evidence>
<evidence type="ECO:0000256" key="8">
    <source>
        <dbReference type="PIRNR" id="PIRNR005096"/>
    </source>
</evidence>
<evidence type="ECO:0000256" key="6">
    <source>
        <dbReference type="ARBA" id="ARBA00023235"/>
    </source>
</evidence>
<accession>A0A366L335</accession>
<feature type="active site" description="Proton acceptor" evidence="9">
    <location>
        <position position="313"/>
    </location>
</feature>
<evidence type="ECO:0000256" key="1">
    <source>
        <dbReference type="ARBA" id="ARBA00001913"/>
    </source>
</evidence>
<evidence type="ECO:0000313" key="12">
    <source>
        <dbReference type="EMBL" id="RBQ07724.1"/>
    </source>
</evidence>
<dbReference type="RefSeq" id="WP_113948897.1">
    <property type="nucleotide sequence ID" value="NZ_QNQU01000008.1"/>
</dbReference>
<comment type="pathway">
    <text evidence="2 8">Carbohydrate metabolism; hexose metabolism.</text>
</comment>
<dbReference type="AlphaFoldDB" id="A0A366L335"/>
<dbReference type="PANTHER" id="PTHR10091:SF0">
    <property type="entry name" value="GALACTOSE MUTAROTASE"/>
    <property type="match status" value="1"/>
</dbReference>
<sequence>MSVQQIPTGKIIDGEEVIAIELTNSKGTYVKIFNYGAIINKFIVENARGEKQDIVLGFDTFEEYLDPAYLTHYPYLGAVVGRYANRIKNGNFTIDGENYQLAQNAGTDTLHGGIEGFDKKVWDIVEVGEGPQSSVTLQYESVDGEENFPGNLIIDLTFELTENDELILSYEAETDQATAINLTHHGYFNLAPNGGNIKDHKQQIFASNYLEQDDNYSVTGKLIPVEGTALDFTKLKPIGQDWDPEEGYDQTFVLDKIYGDLSLATKTIETESGLVLSVYTTEPVAHLYTSKYLDVKNGKGGRDYGNYGAFCVETQHHPNAINIPAFPSTVLKPEDLYTQTTIYKVSLNK</sequence>
<dbReference type="InterPro" id="IPR008183">
    <property type="entry name" value="Aldose_1/G6P_1-epimerase"/>
</dbReference>
<keyword evidence="13" id="KW-1185">Reference proteome</keyword>
<keyword evidence="7 8" id="KW-0119">Carbohydrate metabolism</keyword>
<dbReference type="PANTHER" id="PTHR10091">
    <property type="entry name" value="ALDOSE-1-EPIMERASE"/>
    <property type="match status" value="1"/>
</dbReference>
<evidence type="ECO:0000256" key="11">
    <source>
        <dbReference type="PIRSR" id="PIRSR005096-3"/>
    </source>
</evidence>
<keyword evidence="5" id="KW-0106">Calcium</keyword>
<name>A0A366L335_9SPHI</name>
<keyword evidence="6 8" id="KW-0413">Isomerase</keyword>
<feature type="binding site" evidence="11">
    <location>
        <begin position="185"/>
        <end position="187"/>
    </location>
    <ligand>
        <name>beta-D-galactose</name>
        <dbReference type="ChEBI" id="CHEBI:27667"/>
    </ligand>
</feature>
<evidence type="ECO:0000256" key="3">
    <source>
        <dbReference type="ARBA" id="ARBA00006206"/>
    </source>
</evidence>
<dbReference type="EMBL" id="QNQU01000008">
    <property type="protein sequence ID" value="RBQ07724.1"/>
    <property type="molecule type" value="Genomic_DNA"/>
</dbReference>
<evidence type="ECO:0000256" key="9">
    <source>
        <dbReference type="PIRSR" id="PIRSR005096-1"/>
    </source>
</evidence>
<dbReference type="GO" id="GO:0033499">
    <property type="term" value="P:galactose catabolic process via UDP-galactose, Leloir pathway"/>
    <property type="evidence" value="ECO:0007669"/>
    <property type="project" value="TreeGrafter"/>
</dbReference>
<dbReference type="GO" id="GO:0004034">
    <property type="term" value="F:aldose 1-epimerase activity"/>
    <property type="evidence" value="ECO:0007669"/>
    <property type="project" value="UniProtKB-EC"/>
</dbReference>
<comment type="cofactor">
    <cofactor evidence="1">
        <name>Ca(2+)</name>
        <dbReference type="ChEBI" id="CHEBI:29108"/>
    </cofactor>
</comment>
<proteinExistence type="inferred from homology"/>
<dbReference type="UniPathway" id="UPA00242"/>
<dbReference type="Gene3D" id="2.70.98.10">
    <property type="match status" value="1"/>
</dbReference>
<dbReference type="PIRSF" id="PIRSF005096">
    <property type="entry name" value="GALM"/>
    <property type="match status" value="1"/>
</dbReference>
<feature type="binding site" evidence="11">
    <location>
        <begin position="85"/>
        <end position="86"/>
    </location>
    <ligand>
        <name>beta-D-galactose</name>
        <dbReference type="ChEBI" id="CHEBI:27667"/>
    </ligand>
</feature>
<dbReference type="GO" id="GO:0030246">
    <property type="term" value="F:carbohydrate binding"/>
    <property type="evidence" value="ECO:0007669"/>
    <property type="project" value="InterPro"/>
</dbReference>
<evidence type="ECO:0000256" key="5">
    <source>
        <dbReference type="ARBA" id="ARBA00022837"/>
    </source>
</evidence>
<evidence type="ECO:0000313" key="13">
    <source>
        <dbReference type="Proteomes" id="UP000252081"/>
    </source>
</evidence>
<evidence type="ECO:0000256" key="7">
    <source>
        <dbReference type="ARBA" id="ARBA00023277"/>
    </source>
</evidence>
<feature type="active site" description="Proton donor" evidence="9">
    <location>
        <position position="185"/>
    </location>
</feature>
<gene>
    <name evidence="12" type="ORF">DRW42_11095</name>
</gene>
<dbReference type="InterPro" id="IPR014718">
    <property type="entry name" value="GH-type_carb-bd"/>
</dbReference>
<dbReference type="InterPro" id="IPR015443">
    <property type="entry name" value="Aldose_1-epimerase"/>
</dbReference>
<dbReference type="GO" id="GO:0006006">
    <property type="term" value="P:glucose metabolic process"/>
    <property type="evidence" value="ECO:0007669"/>
    <property type="project" value="TreeGrafter"/>
</dbReference>
<protein>
    <recommendedName>
        <fullName evidence="8">Aldose 1-epimerase</fullName>
        <ecNumber evidence="8">5.1.3.3</ecNumber>
    </recommendedName>
</protein>
<evidence type="ECO:0000256" key="4">
    <source>
        <dbReference type="ARBA" id="ARBA00011245"/>
    </source>
</evidence>
<organism evidence="12 13">
    <name type="scientific">Pedobacter miscanthi</name>
    <dbReference type="NCBI Taxonomy" id="2259170"/>
    <lineage>
        <taxon>Bacteria</taxon>
        <taxon>Pseudomonadati</taxon>
        <taxon>Bacteroidota</taxon>
        <taxon>Sphingobacteriia</taxon>
        <taxon>Sphingobacteriales</taxon>
        <taxon>Sphingobacteriaceae</taxon>
        <taxon>Pedobacter</taxon>
    </lineage>
</organism>
<dbReference type="CDD" id="cd09019">
    <property type="entry name" value="galactose_mutarotase_like"/>
    <property type="match status" value="1"/>
</dbReference>
<dbReference type="EC" id="5.1.3.3" evidence="8"/>